<evidence type="ECO:0000313" key="2">
    <source>
        <dbReference type="EMBL" id="KAL2048261.1"/>
    </source>
</evidence>
<dbReference type="Proteomes" id="UP001590950">
    <property type="component" value="Unassembled WGS sequence"/>
</dbReference>
<reference evidence="2 3" key="1">
    <citation type="submission" date="2024-09" db="EMBL/GenBank/DDBJ databases">
        <title>Rethinking Asexuality: The Enigmatic Case of Functional Sexual Genes in Lepraria (Stereocaulaceae).</title>
        <authorList>
            <person name="Doellman M."/>
            <person name="Sun Y."/>
            <person name="Barcenas-Pena A."/>
            <person name="Lumbsch H.T."/>
            <person name="Grewe F."/>
        </authorList>
    </citation>
    <scope>NUCLEOTIDE SEQUENCE [LARGE SCALE GENOMIC DNA]</scope>
    <source>
        <strain evidence="2 3">Mercado 3170</strain>
    </source>
</reference>
<dbReference type="EMBL" id="JBEFKJ010000001">
    <property type="protein sequence ID" value="KAL2048261.1"/>
    <property type="molecule type" value="Genomic_DNA"/>
</dbReference>
<feature type="compositionally biased region" description="Polar residues" evidence="1">
    <location>
        <begin position="7"/>
        <end position="21"/>
    </location>
</feature>
<gene>
    <name evidence="2" type="ORF">N7G274_000172</name>
</gene>
<keyword evidence="3" id="KW-1185">Reference proteome</keyword>
<evidence type="ECO:0000256" key="1">
    <source>
        <dbReference type="SAM" id="MobiDB-lite"/>
    </source>
</evidence>
<protein>
    <submittedName>
        <fullName evidence="2">Uncharacterized protein</fullName>
    </submittedName>
</protein>
<sequence length="75" mass="7587">MMDALKNATNIGTTTTSQQSGEEPVSGEKGAGSINEPYDQGNQEGKEGAAPVEGMGEALDDTKRTASDAAAAQSL</sequence>
<name>A0ABR4ATY0_9LECA</name>
<accession>A0ABR4ATY0</accession>
<proteinExistence type="predicted"/>
<organism evidence="2 3">
    <name type="scientific">Stereocaulon virgatum</name>
    <dbReference type="NCBI Taxonomy" id="373712"/>
    <lineage>
        <taxon>Eukaryota</taxon>
        <taxon>Fungi</taxon>
        <taxon>Dikarya</taxon>
        <taxon>Ascomycota</taxon>
        <taxon>Pezizomycotina</taxon>
        <taxon>Lecanoromycetes</taxon>
        <taxon>OSLEUM clade</taxon>
        <taxon>Lecanoromycetidae</taxon>
        <taxon>Lecanorales</taxon>
        <taxon>Lecanorineae</taxon>
        <taxon>Stereocaulaceae</taxon>
        <taxon>Stereocaulon</taxon>
    </lineage>
</organism>
<comment type="caution">
    <text evidence="2">The sequence shown here is derived from an EMBL/GenBank/DDBJ whole genome shotgun (WGS) entry which is preliminary data.</text>
</comment>
<feature type="region of interest" description="Disordered" evidence="1">
    <location>
        <begin position="1"/>
        <end position="75"/>
    </location>
</feature>
<evidence type="ECO:0000313" key="3">
    <source>
        <dbReference type="Proteomes" id="UP001590950"/>
    </source>
</evidence>